<dbReference type="Gene3D" id="3.30.230.10">
    <property type="match status" value="1"/>
</dbReference>
<evidence type="ECO:0000313" key="10">
    <source>
        <dbReference type="EMBL" id="AKJ63822.1"/>
    </source>
</evidence>
<dbReference type="PANTHER" id="PTHR33992:SF1">
    <property type="entry name" value="RIBONUCLEASE P PROTEIN COMPONENT"/>
    <property type="match status" value="1"/>
</dbReference>
<keyword evidence="2 7" id="KW-0819">tRNA processing</keyword>
<evidence type="ECO:0000256" key="7">
    <source>
        <dbReference type="HAMAP-Rule" id="MF_00227"/>
    </source>
</evidence>
<evidence type="ECO:0000256" key="8">
    <source>
        <dbReference type="NCBIfam" id="TIGR00188"/>
    </source>
</evidence>
<comment type="subunit">
    <text evidence="7">Consists of a catalytic RNA component (M1 or rnpB) and a protein subunit.</text>
</comment>
<dbReference type="KEGG" id="vbl:L21SP4_00550"/>
<keyword evidence="6 7" id="KW-0694">RNA-binding</keyword>
<reference evidence="10 11" key="2">
    <citation type="journal article" date="2016" name="ISME J.">
        <title>Characterization of the first cultured representative of Verrucomicrobia subdivision 5 indicates the proposal of a novel phylum.</title>
        <authorList>
            <person name="Spring S."/>
            <person name="Bunk B."/>
            <person name="Sproer C."/>
            <person name="Schumann P."/>
            <person name="Rohde M."/>
            <person name="Tindall B.J."/>
            <person name="Klenk H.P."/>
        </authorList>
    </citation>
    <scope>NUCLEOTIDE SEQUENCE [LARGE SCALE GENOMIC DNA]</scope>
    <source>
        <strain evidence="10 11">L21-Fru-AB</strain>
    </source>
</reference>
<evidence type="ECO:0000256" key="5">
    <source>
        <dbReference type="ARBA" id="ARBA00022801"/>
    </source>
</evidence>
<dbReference type="RefSeq" id="WP_052881216.1">
    <property type="nucleotide sequence ID" value="NZ_CP010904.1"/>
</dbReference>
<comment type="similarity">
    <text evidence="7">Belongs to the RnpA family.</text>
</comment>
<dbReference type="Pfam" id="PF00825">
    <property type="entry name" value="Ribonuclease_P"/>
    <property type="match status" value="1"/>
</dbReference>
<dbReference type="InterPro" id="IPR014721">
    <property type="entry name" value="Ribsml_uS5_D2-typ_fold_subgr"/>
</dbReference>
<reference evidence="11" key="1">
    <citation type="submission" date="2015-02" db="EMBL/GenBank/DDBJ databases">
        <title>Description and complete genome sequence of the first cultured representative of the subdivision 5 of the Verrucomicrobia phylum.</title>
        <authorList>
            <person name="Spring S."/>
            <person name="Bunk B."/>
            <person name="Sproer C."/>
            <person name="Klenk H.-P."/>
        </authorList>
    </citation>
    <scope>NUCLEOTIDE SEQUENCE [LARGE SCALE GENOMIC DNA]</scope>
    <source>
        <strain evidence="11">L21-Fru-AB</strain>
    </source>
</reference>
<keyword evidence="5 7" id="KW-0378">Hydrolase</keyword>
<dbReference type="PATRIC" id="fig|1609981.3.peg.572"/>
<dbReference type="EC" id="3.1.26.5" evidence="7 8"/>
<evidence type="ECO:0000256" key="4">
    <source>
        <dbReference type="ARBA" id="ARBA00022759"/>
    </source>
</evidence>
<dbReference type="GO" id="GO:0000049">
    <property type="term" value="F:tRNA binding"/>
    <property type="evidence" value="ECO:0007669"/>
    <property type="project" value="UniProtKB-UniRule"/>
</dbReference>
<dbReference type="AlphaFoldDB" id="A0A0G3EEN1"/>
<evidence type="ECO:0000256" key="2">
    <source>
        <dbReference type="ARBA" id="ARBA00022694"/>
    </source>
</evidence>
<dbReference type="OrthoDB" id="9795362at2"/>
<dbReference type="Proteomes" id="UP000035268">
    <property type="component" value="Chromosome"/>
</dbReference>
<dbReference type="InterPro" id="IPR000100">
    <property type="entry name" value="RNase_P"/>
</dbReference>
<dbReference type="HAMAP" id="MF_00227">
    <property type="entry name" value="RNase_P"/>
    <property type="match status" value="1"/>
</dbReference>
<feature type="region of interest" description="Disordered" evidence="9">
    <location>
        <begin position="1"/>
        <end position="28"/>
    </location>
</feature>
<evidence type="ECO:0000256" key="1">
    <source>
        <dbReference type="ARBA" id="ARBA00002663"/>
    </source>
</evidence>
<evidence type="ECO:0000256" key="3">
    <source>
        <dbReference type="ARBA" id="ARBA00022722"/>
    </source>
</evidence>
<dbReference type="GO" id="GO:0001682">
    <property type="term" value="P:tRNA 5'-leader removal"/>
    <property type="evidence" value="ECO:0007669"/>
    <property type="project" value="UniProtKB-UniRule"/>
</dbReference>
<sequence>MAEPDDGKRSESRKAEPSPPAQSLPVSMRMRSSALFRETFDQDRCQVGRLMVLWVRRAPDARSRLGVIASRKVGDAVRRNRAKRRIREAFRRSRAYFIRPDDVLIVARRRVVDAPWPEVVGELLKLARRSGLLDAQRCEEARRAITE</sequence>
<dbReference type="PROSITE" id="PS00648">
    <property type="entry name" value="RIBONUCLEASE_P"/>
    <property type="match status" value="1"/>
</dbReference>
<name>A0A0G3EEN1_9BACT</name>
<comment type="catalytic activity">
    <reaction evidence="7">
        <text>Endonucleolytic cleavage of RNA, removing 5'-extranucleotides from tRNA precursor.</text>
        <dbReference type="EC" id="3.1.26.5"/>
    </reaction>
</comment>
<organism evidence="10 11">
    <name type="scientific">Kiritimatiella glycovorans</name>
    <dbReference type="NCBI Taxonomy" id="1307763"/>
    <lineage>
        <taxon>Bacteria</taxon>
        <taxon>Pseudomonadati</taxon>
        <taxon>Kiritimatiellota</taxon>
        <taxon>Kiritimatiellia</taxon>
        <taxon>Kiritimatiellales</taxon>
        <taxon>Kiritimatiellaceae</taxon>
        <taxon>Kiritimatiella</taxon>
    </lineage>
</organism>
<dbReference type="SUPFAM" id="SSF54211">
    <property type="entry name" value="Ribosomal protein S5 domain 2-like"/>
    <property type="match status" value="1"/>
</dbReference>
<dbReference type="EMBL" id="CP010904">
    <property type="protein sequence ID" value="AKJ63822.1"/>
    <property type="molecule type" value="Genomic_DNA"/>
</dbReference>
<dbReference type="NCBIfam" id="TIGR00188">
    <property type="entry name" value="rnpA"/>
    <property type="match status" value="1"/>
</dbReference>
<keyword evidence="3 7" id="KW-0540">Nuclease</keyword>
<dbReference type="InterPro" id="IPR020568">
    <property type="entry name" value="Ribosomal_Su5_D2-typ_SF"/>
</dbReference>
<dbReference type="PANTHER" id="PTHR33992">
    <property type="entry name" value="RIBONUCLEASE P PROTEIN COMPONENT"/>
    <property type="match status" value="1"/>
</dbReference>
<keyword evidence="4 7" id="KW-0255">Endonuclease</keyword>
<gene>
    <name evidence="7 10" type="primary">rnpA</name>
    <name evidence="10" type="ORF">L21SP4_00550</name>
</gene>
<feature type="compositionally biased region" description="Basic and acidic residues" evidence="9">
    <location>
        <begin position="1"/>
        <end position="16"/>
    </location>
</feature>
<dbReference type="GO" id="GO:0004526">
    <property type="term" value="F:ribonuclease P activity"/>
    <property type="evidence" value="ECO:0007669"/>
    <property type="project" value="UniProtKB-UniRule"/>
</dbReference>
<dbReference type="InterPro" id="IPR020539">
    <property type="entry name" value="RNase_P_CS"/>
</dbReference>
<evidence type="ECO:0000256" key="9">
    <source>
        <dbReference type="SAM" id="MobiDB-lite"/>
    </source>
</evidence>
<keyword evidence="11" id="KW-1185">Reference proteome</keyword>
<protein>
    <recommendedName>
        <fullName evidence="7 8">Ribonuclease P protein component</fullName>
        <shortName evidence="7">RNase P protein</shortName>
        <shortName evidence="7">RNaseP protein</shortName>
        <ecNumber evidence="7 8">3.1.26.5</ecNumber>
    </recommendedName>
    <alternativeName>
        <fullName evidence="7">Protein C5</fullName>
    </alternativeName>
</protein>
<dbReference type="STRING" id="1307763.L21SP4_00550"/>
<proteinExistence type="inferred from homology"/>
<evidence type="ECO:0000256" key="6">
    <source>
        <dbReference type="ARBA" id="ARBA00022884"/>
    </source>
</evidence>
<evidence type="ECO:0000313" key="11">
    <source>
        <dbReference type="Proteomes" id="UP000035268"/>
    </source>
</evidence>
<dbReference type="GO" id="GO:0042781">
    <property type="term" value="F:3'-tRNA processing endoribonuclease activity"/>
    <property type="evidence" value="ECO:0007669"/>
    <property type="project" value="TreeGrafter"/>
</dbReference>
<comment type="function">
    <text evidence="1 7">RNaseP catalyzes the removal of the 5'-leader sequence from pre-tRNA to produce the mature 5'-terminus. It can also cleave other RNA substrates such as 4.5S RNA. The protein component plays an auxiliary but essential role in vivo by binding to the 5'-leader sequence and broadening the substrate specificity of the ribozyme.</text>
</comment>
<accession>A0A0G3EEN1</accession>
<dbReference type="GO" id="GO:0030677">
    <property type="term" value="C:ribonuclease P complex"/>
    <property type="evidence" value="ECO:0007669"/>
    <property type="project" value="TreeGrafter"/>
</dbReference>